<keyword evidence="4" id="KW-0808">Transferase</keyword>
<comment type="caution">
    <text evidence="8">The sequence shown here is derived from an EMBL/GenBank/DDBJ whole genome shotgun (WGS) entry which is preliminary data.</text>
</comment>
<dbReference type="AlphaFoldDB" id="A0AAV7IN86"/>
<reference evidence="8 9" key="1">
    <citation type="journal article" date="2021" name="J. Hered.">
        <title>A chromosome-level genome assembly of the parasitoid wasp, Cotesia glomerata (Hymenoptera: Braconidae).</title>
        <authorList>
            <person name="Pinto B.J."/>
            <person name="Weis J.J."/>
            <person name="Gamble T."/>
            <person name="Ode P.J."/>
            <person name="Paul R."/>
            <person name="Zaspel J.M."/>
        </authorList>
    </citation>
    <scope>NUCLEOTIDE SEQUENCE [LARGE SCALE GENOMIC DNA]</scope>
    <source>
        <strain evidence="8">CgM1</strain>
    </source>
</reference>
<keyword evidence="9" id="KW-1185">Reference proteome</keyword>
<evidence type="ECO:0000259" key="7">
    <source>
        <dbReference type="Pfam" id="PF04563"/>
    </source>
</evidence>
<keyword evidence="5" id="KW-0548">Nucleotidyltransferase</keyword>
<keyword evidence="6" id="KW-0804">Transcription</keyword>
<evidence type="ECO:0000313" key="8">
    <source>
        <dbReference type="EMBL" id="KAH0564451.1"/>
    </source>
</evidence>
<dbReference type="InterPro" id="IPR007644">
    <property type="entry name" value="RNA_pol_bsu_protrusion"/>
</dbReference>
<sequence length="247" mass="28976">MQNIFIDAGLSLENKLKKSRLDKEGELRFRIGWSVNEKEQKEIERKIGEVPIMVKSNQCNLNGMDPEQLVKHKELEQEWGGYFIVKGHERFIRMLQMNRRNYPIGIKRSGWKTRGEKYSDLGVSIRCVRDNNTATTKVLHYATNGSAFLMFSLYKNLYCIPVIVVMMALYNSVDRWTYVNLTRGCENDHYYCTCIQNMLRSIKEEGLLTCDDVKNHIGQMYRVRLIKELLHDQATNAEVCEYLMQKL</sequence>
<comment type="similarity">
    <text evidence="1">Belongs to the RNA polymerase beta chain family.</text>
</comment>
<dbReference type="GO" id="GO:0032549">
    <property type="term" value="F:ribonucleoside binding"/>
    <property type="evidence" value="ECO:0007669"/>
    <property type="project" value="InterPro"/>
</dbReference>
<dbReference type="InterPro" id="IPR015712">
    <property type="entry name" value="DNA-dir_RNA_pol_su2"/>
</dbReference>
<dbReference type="GO" id="GO:0000428">
    <property type="term" value="C:DNA-directed RNA polymerase complex"/>
    <property type="evidence" value="ECO:0007669"/>
    <property type="project" value="UniProtKB-KW"/>
</dbReference>
<dbReference type="GO" id="GO:0003899">
    <property type="term" value="F:DNA-directed RNA polymerase activity"/>
    <property type="evidence" value="ECO:0007669"/>
    <property type="project" value="UniProtKB-EC"/>
</dbReference>
<evidence type="ECO:0000256" key="6">
    <source>
        <dbReference type="ARBA" id="ARBA00023163"/>
    </source>
</evidence>
<evidence type="ECO:0000256" key="2">
    <source>
        <dbReference type="ARBA" id="ARBA00012418"/>
    </source>
</evidence>
<organism evidence="8 9">
    <name type="scientific">Cotesia glomerata</name>
    <name type="common">Lepidopteran parasitic wasp</name>
    <name type="synonym">Apanteles glomeratus</name>
    <dbReference type="NCBI Taxonomy" id="32391"/>
    <lineage>
        <taxon>Eukaryota</taxon>
        <taxon>Metazoa</taxon>
        <taxon>Ecdysozoa</taxon>
        <taxon>Arthropoda</taxon>
        <taxon>Hexapoda</taxon>
        <taxon>Insecta</taxon>
        <taxon>Pterygota</taxon>
        <taxon>Neoptera</taxon>
        <taxon>Endopterygota</taxon>
        <taxon>Hymenoptera</taxon>
        <taxon>Apocrita</taxon>
        <taxon>Ichneumonoidea</taxon>
        <taxon>Braconidae</taxon>
        <taxon>Microgastrinae</taxon>
        <taxon>Cotesia</taxon>
    </lineage>
</organism>
<evidence type="ECO:0000256" key="5">
    <source>
        <dbReference type="ARBA" id="ARBA00022695"/>
    </source>
</evidence>
<dbReference type="Proteomes" id="UP000826195">
    <property type="component" value="Unassembled WGS sequence"/>
</dbReference>
<dbReference type="GO" id="GO:0006351">
    <property type="term" value="P:DNA-templated transcription"/>
    <property type="evidence" value="ECO:0007669"/>
    <property type="project" value="InterPro"/>
</dbReference>
<dbReference type="Gene3D" id="3.90.1100.10">
    <property type="match status" value="1"/>
</dbReference>
<dbReference type="EMBL" id="JAHXZJ010000002">
    <property type="protein sequence ID" value="KAH0564451.1"/>
    <property type="molecule type" value="Genomic_DNA"/>
</dbReference>
<dbReference type="Gene3D" id="3.90.1110.10">
    <property type="entry name" value="RNA polymerase Rpb2, domain 2"/>
    <property type="match status" value="1"/>
</dbReference>
<protein>
    <recommendedName>
        <fullName evidence="2">DNA-directed RNA polymerase</fullName>
        <ecNumber evidence="2">2.7.7.6</ecNumber>
    </recommendedName>
</protein>
<accession>A0AAV7IN86</accession>
<name>A0AAV7IN86_COTGL</name>
<evidence type="ECO:0000256" key="3">
    <source>
        <dbReference type="ARBA" id="ARBA00022478"/>
    </source>
</evidence>
<keyword evidence="3" id="KW-0240">DNA-directed RNA polymerase</keyword>
<evidence type="ECO:0000256" key="1">
    <source>
        <dbReference type="ARBA" id="ARBA00006835"/>
    </source>
</evidence>
<proteinExistence type="inferred from homology"/>
<dbReference type="InterPro" id="IPR037034">
    <property type="entry name" value="RNA_pol_Rpb2_2_sf"/>
</dbReference>
<dbReference type="Pfam" id="PF04563">
    <property type="entry name" value="RNA_pol_Rpb2_1"/>
    <property type="match status" value="1"/>
</dbReference>
<dbReference type="PANTHER" id="PTHR20856">
    <property type="entry name" value="DNA-DIRECTED RNA POLYMERASE I SUBUNIT 2"/>
    <property type="match status" value="1"/>
</dbReference>
<gene>
    <name evidence="8" type="ORF">KQX54_012185</name>
</gene>
<dbReference type="EC" id="2.7.7.6" evidence="2"/>
<dbReference type="GO" id="GO:0003677">
    <property type="term" value="F:DNA binding"/>
    <property type="evidence" value="ECO:0007669"/>
    <property type="project" value="InterPro"/>
</dbReference>
<feature type="domain" description="RNA polymerase beta subunit protrusion" evidence="7">
    <location>
        <begin position="25"/>
        <end position="220"/>
    </location>
</feature>
<evidence type="ECO:0000313" key="9">
    <source>
        <dbReference type="Proteomes" id="UP000826195"/>
    </source>
</evidence>
<dbReference type="SUPFAM" id="SSF64484">
    <property type="entry name" value="beta and beta-prime subunits of DNA dependent RNA-polymerase"/>
    <property type="match status" value="1"/>
</dbReference>
<evidence type="ECO:0000256" key="4">
    <source>
        <dbReference type="ARBA" id="ARBA00022679"/>
    </source>
</evidence>